<keyword evidence="2" id="KW-1185">Reference proteome</keyword>
<protein>
    <submittedName>
        <fullName evidence="1">Uncharacterized protein</fullName>
    </submittedName>
</protein>
<comment type="caution">
    <text evidence="1">The sequence shown here is derived from an EMBL/GenBank/DDBJ whole genome shotgun (WGS) entry which is preliminary data.</text>
</comment>
<dbReference type="EMBL" id="WJXA01000002">
    <property type="protein sequence ID" value="KAF7150796.1"/>
    <property type="molecule type" value="Genomic_DNA"/>
</dbReference>
<gene>
    <name evidence="1" type="ORF">RHSIM_Rhsim02G0190800</name>
</gene>
<dbReference type="OrthoDB" id="671439at2759"/>
<proteinExistence type="predicted"/>
<dbReference type="Pfam" id="PF02458">
    <property type="entry name" value="Transferase"/>
    <property type="match status" value="1"/>
</dbReference>
<dbReference type="Proteomes" id="UP000626092">
    <property type="component" value="Unassembled WGS sequence"/>
</dbReference>
<dbReference type="InterPro" id="IPR023213">
    <property type="entry name" value="CAT-like_dom_sf"/>
</dbReference>
<name>A0A834HAB1_RHOSS</name>
<sequence length="147" mass="16743">MSKIQSVSDQITILCKRTVVSTKPVQPEKFHHLSALDWVMEPNRIRMVYYYKTPPGQAVGPVTKKLRESILEMLNGFPMVTGRLLKKDEGQWMIKWNDARVRLVEVRAKGSVEGRLRRVDTEKELELLTEFEEGGLAIGLSCTVPTS</sequence>
<evidence type="ECO:0000313" key="2">
    <source>
        <dbReference type="Proteomes" id="UP000626092"/>
    </source>
</evidence>
<reference evidence="1" key="1">
    <citation type="submission" date="2019-11" db="EMBL/GenBank/DDBJ databases">
        <authorList>
            <person name="Liu Y."/>
            <person name="Hou J."/>
            <person name="Li T.-Q."/>
            <person name="Guan C.-H."/>
            <person name="Wu X."/>
            <person name="Wu H.-Z."/>
            <person name="Ling F."/>
            <person name="Zhang R."/>
            <person name="Shi X.-G."/>
            <person name="Ren J.-P."/>
            <person name="Chen E.-F."/>
            <person name="Sun J.-M."/>
        </authorList>
    </citation>
    <scope>NUCLEOTIDE SEQUENCE</scope>
    <source>
        <strain evidence="1">Adult_tree_wgs_1</strain>
        <tissue evidence="1">Leaves</tissue>
    </source>
</reference>
<organism evidence="1 2">
    <name type="scientific">Rhododendron simsii</name>
    <name type="common">Sims's rhododendron</name>
    <dbReference type="NCBI Taxonomy" id="118357"/>
    <lineage>
        <taxon>Eukaryota</taxon>
        <taxon>Viridiplantae</taxon>
        <taxon>Streptophyta</taxon>
        <taxon>Embryophyta</taxon>
        <taxon>Tracheophyta</taxon>
        <taxon>Spermatophyta</taxon>
        <taxon>Magnoliopsida</taxon>
        <taxon>eudicotyledons</taxon>
        <taxon>Gunneridae</taxon>
        <taxon>Pentapetalae</taxon>
        <taxon>asterids</taxon>
        <taxon>Ericales</taxon>
        <taxon>Ericaceae</taxon>
        <taxon>Ericoideae</taxon>
        <taxon>Rhodoreae</taxon>
        <taxon>Rhododendron</taxon>
    </lineage>
</organism>
<evidence type="ECO:0000313" key="1">
    <source>
        <dbReference type="EMBL" id="KAF7150796.1"/>
    </source>
</evidence>
<dbReference type="AlphaFoldDB" id="A0A834HAB1"/>
<dbReference type="Gene3D" id="3.30.559.10">
    <property type="entry name" value="Chloramphenicol acetyltransferase-like domain"/>
    <property type="match status" value="1"/>
</dbReference>
<accession>A0A834HAB1</accession>